<dbReference type="Proteomes" id="UP001589590">
    <property type="component" value="Unassembled WGS sequence"/>
</dbReference>
<comment type="caution">
    <text evidence="1">The sequence shown here is derived from an EMBL/GenBank/DDBJ whole genome shotgun (WGS) entry which is preliminary data.</text>
</comment>
<proteinExistence type="predicted"/>
<keyword evidence="2" id="KW-1185">Reference proteome</keyword>
<accession>A0ABV5GZA5</accession>
<organism evidence="1 2">
    <name type="scientific">Algibacter miyuki</name>
    <dbReference type="NCBI Taxonomy" id="1306933"/>
    <lineage>
        <taxon>Bacteria</taxon>
        <taxon>Pseudomonadati</taxon>
        <taxon>Bacteroidota</taxon>
        <taxon>Flavobacteriia</taxon>
        <taxon>Flavobacteriales</taxon>
        <taxon>Flavobacteriaceae</taxon>
        <taxon>Algibacter</taxon>
    </lineage>
</organism>
<name>A0ABV5GZA5_9FLAO</name>
<evidence type="ECO:0000313" key="2">
    <source>
        <dbReference type="Proteomes" id="UP001589590"/>
    </source>
</evidence>
<dbReference type="EMBL" id="JBHMFA010000005">
    <property type="protein sequence ID" value="MFB9104957.1"/>
    <property type="molecule type" value="Genomic_DNA"/>
</dbReference>
<dbReference type="RefSeq" id="WP_290272961.1">
    <property type="nucleotide sequence ID" value="NZ_JAUFQP010000013.1"/>
</dbReference>
<reference evidence="1 2" key="1">
    <citation type="submission" date="2024-09" db="EMBL/GenBank/DDBJ databases">
        <authorList>
            <person name="Sun Q."/>
            <person name="Mori K."/>
        </authorList>
    </citation>
    <scope>NUCLEOTIDE SEQUENCE [LARGE SCALE GENOMIC DNA]</scope>
    <source>
        <strain evidence="1 2">CECT 8300</strain>
    </source>
</reference>
<sequence>MQNYTKVFTGNLTDVQRVFNELGTLNICAIIRAKSKFERINYPGDFNQTLQDIFVHIDELDRALKVINALVGKNTTPSIKTNTTAQNSRRHLA</sequence>
<evidence type="ECO:0000313" key="1">
    <source>
        <dbReference type="EMBL" id="MFB9104957.1"/>
    </source>
</evidence>
<protein>
    <submittedName>
        <fullName evidence="1">DUF2007 domain-containing protein</fullName>
    </submittedName>
</protein>
<gene>
    <name evidence="1" type="ORF">ACFFU1_08600</name>
</gene>